<keyword evidence="1" id="KW-0808">Transferase</keyword>
<accession>A0ABR8P4Q0</accession>
<feature type="domain" description="N-acetyltransferase" evidence="3">
    <location>
        <begin position="1"/>
        <end position="160"/>
    </location>
</feature>
<organism evidence="4 5">
    <name type="scientific">Limosilactobacillus walteri</name>
    <dbReference type="NCBI Taxonomy" id="2268022"/>
    <lineage>
        <taxon>Bacteria</taxon>
        <taxon>Bacillati</taxon>
        <taxon>Bacillota</taxon>
        <taxon>Bacilli</taxon>
        <taxon>Lactobacillales</taxon>
        <taxon>Lactobacillaceae</taxon>
        <taxon>Limosilactobacillus</taxon>
    </lineage>
</organism>
<proteinExistence type="predicted"/>
<dbReference type="Gene3D" id="3.40.630.30">
    <property type="match status" value="1"/>
</dbReference>
<keyword evidence="5" id="KW-1185">Reference proteome</keyword>
<evidence type="ECO:0000256" key="2">
    <source>
        <dbReference type="ARBA" id="ARBA00023315"/>
    </source>
</evidence>
<evidence type="ECO:0000259" key="3">
    <source>
        <dbReference type="PROSITE" id="PS51186"/>
    </source>
</evidence>
<dbReference type="InterPro" id="IPR016181">
    <property type="entry name" value="Acyl_CoA_acyltransferase"/>
</dbReference>
<protein>
    <submittedName>
        <fullName evidence="4">GNAT family N-acetyltransferase</fullName>
    </submittedName>
</protein>
<dbReference type="Proteomes" id="UP000704341">
    <property type="component" value="Unassembled WGS sequence"/>
</dbReference>
<dbReference type="CDD" id="cd04301">
    <property type="entry name" value="NAT_SF"/>
    <property type="match status" value="1"/>
</dbReference>
<dbReference type="PANTHER" id="PTHR10908">
    <property type="entry name" value="SEROTONIN N-ACETYLTRANSFERASE"/>
    <property type="match status" value="1"/>
</dbReference>
<dbReference type="Pfam" id="PF00583">
    <property type="entry name" value="Acetyltransf_1"/>
    <property type="match status" value="1"/>
</dbReference>
<gene>
    <name evidence="4" type="ORF">DTK66_02520</name>
</gene>
<evidence type="ECO:0000313" key="5">
    <source>
        <dbReference type="Proteomes" id="UP000704341"/>
    </source>
</evidence>
<keyword evidence="2" id="KW-0012">Acyltransferase</keyword>
<dbReference type="EMBL" id="QORN01000007">
    <property type="protein sequence ID" value="MBD5805994.1"/>
    <property type="molecule type" value="Genomic_DNA"/>
</dbReference>
<evidence type="ECO:0000256" key="1">
    <source>
        <dbReference type="ARBA" id="ARBA00022679"/>
    </source>
</evidence>
<comment type="caution">
    <text evidence="4">The sequence shown here is derived from an EMBL/GenBank/DDBJ whole genome shotgun (WGS) entry which is preliminary data.</text>
</comment>
<evidence type="ECO:0000313" key="4">
    <source>
        <dbReference type="EMBL" id="MBD5805994.1"/>
    </source>
</evidence>
<dbReference type="RefSeq" id="WP_191667686.1">
    <property type="nucleotide sequence ID" value="NZ_QORN01000007.1"/>
</dbReference>
<dbReference type="PANTHER" id="PTHR10908:SF0">
    <property type="entry name" value="SEROTONIN N-ACETYLTRANSFERASE"/>
    <property type="match status" value="1"/>
</dbReference>
<dbReference type="SUPFAM" id="SSF55729">
    <property type="entry name" value="Acyl-CoA N-acyltransferases (Nat)"/>
    <property type="match status" value="1"/>
</dbReference>
<name>A0ABR8P4Q0_9LACO</name>
<dbReference type="InterPro" id="IPR000182">
    <property type="entry name" value="GNAT_dom"/>
</dbReference>
<dbReference type="InterPro" id="IPR051635">
    <property type="entry name" value="SNAT-like"/>
</dbReference>
<sequence length="160" mass="17234">MKIEHVTIADLPAILEIEQAGFNPAEAGSKAAFINRIANIPDTFLVAKEKAQVVGFIVGPVTTTPIIDDKYYQHVEPNLPTGDYLLVLSIAVAPIFRGQGIGSQLLGAFAGLARNHHCQSIILDSLAKNIPFYEANGFSEAGISPSSHANETWYNMVKTV</sequence>
<dbReference type="PROSITE" id="PS51186">
    <property type="entry name" value="GNAT"/>
    <property type="match status" value="1"/>
</dbReference>
<reference evidence="4 5" key="1">
    <citation type="submission" date="2018-07" db="EMBL/GenBank/DDBJ databases">
        <title>Phylogenomic Insights into understanding Host Adaptation of Lactobacillus reuteri by a novel species, Lactobacillus spp. M31.</title>
        <authorList>
            <person name="Sharma S."/>
            <person name="Patil P."/>
            <person name="Korpole S."/>
            <person name="Patil P.B."/>
        </authorList>
    </citation>
    <scope>NUCLEOTIDE SEQUENCE [LARGE SCALE GENOMIC DNA]</scope>
    <source>
        <strain evidence="4 5">M31</strain>
    </source>
</reference>